<proteinExistence type="predicted"/>
<dbReference type="AlphaFoldDB" id="A0AAD2CHZ4"/>
<evidence type="ECO:0000313" key="2">
    <source>
        <dbReference type="Proteomes" id="UP001295423"/>
    </source>
</evidence>
<keyword evidence="2" id="KW-1185">Reference proteome</keyword>
<name>A0AAD2CHZ4_9STRA</name>
<protein>
    <submittedName>
        <fullName evidence="1">Uncharacterized protein</fullName>
    </submittedName>
</protein>
<evidence type="ECO:0000313" key="1">
    <source>
        <dbReference type="EMBL" id="CAJ1933500.1"/>
    </source>
</evidence>
<comment type="caution">
    <text evidence="1">The sequence shown here is derived from an EMBL/GenBank/DDBJ whole genome shotgun (WGS) entry which is preliminary data.</text>
</comment>
<sequence length="294" mass="32677">MWVWEEFLMAKAAELLGVDDGVSCVVVPYAFLLDHMLEVANKLGVQARAVRSPSICRGMVPDVIKESLPSILLFTVDSFANMMEKSGSFVGQWVEDGKIRRFFIDEVHTPFLEMDFRFRYDSLRKYVPILSEKGAQIVTMSGSLPHGVQTAVTQWLGTTGNLATRVSSLGLTGIAVEVVEPMDKSGWQQFVLDRLQKGHMHIFCATLADCTSMETALYGDGSTELGTHAIVTSQTDEDTRRLVGKRWYNDLLPVLISTTCCLVGNENLKCKTVVVFRHVYNLVSLVQAKERGAC</sequence>
<dbReference type="EMBL" id="CAKOGP040000278">
    <property type="protein sequence ID" value="CAJ1933500.1"/>
    <property type="molecule type" value="Genomic_DNA"/>
</dbReference>
<accession>A0AAD2CHZ4</accession>
<dbReference type="InterPro" id="IPR027417">
    <property type="entry name" value="P-loop_NTPase"/>
</dbReference>
<reference evidence="1" key="1">
    <citation type="submission" date="2023-08" db="EMBL/GenBank/DDBJ databases">
        <authorList>
            <person name="Audoor S."/>
            <person name="Bilcke G."/>
        </authorList>
    </citation>
    <scope>NUCLEOTIDE SEQUENCE</scope>
</reference>
<dbReference type="SUPFAM" id="SSF52540">
    <property type="entry name" value="P-loop containing nucleoside triphosphate hydrolases"/>
    <property type="match status" value="1"/>
</dbReference>
<dbReference type="Proteomes" id="UP001295423">
    <property type="component" value="Unassembled WGS sequence"/>
</dbReference>
<dbReference type="Gene3D" id="3.40.50.300">
    <property type="entry name" value="P-loop containing nucleotide triphosphate hydrolases"/>
    <property type="match status" value="2"/>
</dbReference>
<organism evidence="1 2">
    <name type="scientific">Cylindrotheca closterium</name>
    <dbReference type="NCBI Taxonomy" id="2856"/>
    <lineage>
        <taxon>Eukaryota</taxon>
        <taxon>Sar</taxon>
        <taxon>Stramenopiles</taxon>
        <taxon>Ochrophyta</taxon>
        <taxon>Bacillariophyta</taxon>
        <taxon>Bacillariophyceae</taxon>
        <taxon>Bacillariophycidae</taxon>
        <taxon>Bacillariales</taxon>
        <taxon>Bacillariaceae</taxon>
        <taxon>Cylindrotheca</taxon>
    </lineage>
</organism>
<gene>
    <name evidence="1" type="ORF">CYCCA115_LOCUS3334</name>
</gene>